<evidence type="ECO:0000313" key="2">
    <source>
        <dbReference type="EMBL" id="TWP49455.1"/>
    </source>
</evidence>
<protein>
    <submittedName>
        <fullName evidence="2">Uncharacterized protein</fullName>
    </submittedName>
</protein>
<feature type="transmembrane region" description="Helical" evidence="1">
    <location>
        <begin position="120"/>
        <end position="144"/>
    </location>
</feature>
<dbReference type="OrthoDB" id="4868427at2"/>
<dbReference type="InterPro" id="IPR045713">
    <property type="entry name" value="DUF6069"/>
</dbReference>
<proteinExistence type="predicted"/>
<keyword evidence="1" id="KW-0472">Membrane</keyword>
<sequence length="154" mass="15415">MAEYQRAQTPSAPRAVDAGRLWAGGAATALVAALIAVAGILIARGLFDVPILAPKGSGAWGDASTAWYAFGAATAALAATGLVHVLLISTPRPMRFFSWAIALATIIAVLAPFASGETVAAKLATACLNLVLGAAIGSLTAGSAKSATRLARSR</sequence>
<feature type="transmembrane region" description="Helical" evidence="1">
    <location>
        <begin position="96"/>
        <end position="114"/>
    </location>
</feature>
<keyword evidence="1" id="KW-1133">Transmembrane helix</keyword>
<comment type="caution">
    <text evidence="2">The sequence shown here is derived from an EMBL/GenBank/DDBJ whole genome shotgun (WGS) entry which is preliminary data.</text>
</comment>
<reference evidence="2 3" key="1">
    <citation type="submission" date="2019-07" db="EMBL/GenBank/DDBJ databases">
        <title>Lentzea xizangensis sp. nov., isolated from Qinghai-Tibetan Plateau Soils.</title>
        <authorList>
            <person name="Huang J."/>
        </authorList>
    </citation>
    <scope>NUCLEOTIDE SEQUENCE [LARGE SCALE GENOMIC DNA]</scope>
    <source>
        <strain evidence="2 3">FXJ1.1311</strain>
    </source>
</reference>
<dbReference type="AlphaFoldDB" id="A0A563EQ14"/>
<dbReference type="Pfam" id="PF19545">
    <property type="entry name" value="DUF6069"/>
    <property type="match status" value="1"/>
</dbReference>
<accession>A0A563EQ14</accession>
<dbReference type="Proteomes" id="UP000316639">
    <property type="component" value="Unassembled WGS sequence"/>
</dbReference>
<evidence type="ECO:0000256" key="1">
    <source>
        <dbReference type="SAM" id="Phobius"/>
    </source>
</evidence>
<keyword evidence="3" id="KW-1185">Reference proteome</keyword>
<keyword evidence="1" id="KW-0812">Transmembrane</keyword>
<evidence type="ECO:0000313" key="3">
    <source>
        <dbReference type="Proteomes" id="UP000316639"/>
    </source>
</evidence>
<name>A0A563EQ14_9PSEU</name>
<feature type="transmembrane region" description="Helical" evidence="1">
    <location>
        <begin position="21"/>
        <end position="47"/>
    </location>
</feature>
<dbReference type="RefSeq" id="WP_146354306.1">
    <property type="nucleotide sequence ID" value="NZ_VOBR01000015.1"/>
</dbReference>
<gene>
    <name evidence="2" type="ORF">FKR81_23155</name>
</gene>
<dbReference type="EMBL" id="VOBR01000015">
    <property type="protein sequence ID" value="TWP49455.1"/>
    <property type="molecule type" value="Genomic_DNA"/>
</dbReference>
<organism evidence="2 3">
    <name type="scientific">Lentzea tibetensis</name>
    <dbReference type="NCBI Taxonomy" id="2591470"/>
    <lineage>
        <taxon>Bacteria</taxon>
        <taxon>Bacillati</taxon>
        <taxon>Actinomycetota</taxon>
        <taxon>Actinomycetes</taxon>
        <taxon>Pseudonocardiales</taxon>
        <taxon>Pseudonocardiaceae</taxon>
        <taxon>Lentzea</taxon>
    </lineage>
</organism>
<feature type="transmembrane region" description="Helical" evidence="1">
    <location>
        <begin position="67"/>
        <end position="89"/>
    </location>
</feature>